<dbReference type="Proteomes" id="UP000005222">
    <property type="component" value="Chromosome G"/>
</dbReference>
<dbReference type="Proteomes" id="UP000005222">
    <property type="component" value="Chromosome H"/>
</dbReference>
<dbReference type="HOGENOM" id="CLU_1468725_0_0_1"/>
<dbReference type="EMBL" id="FO082052">
    <property type="protein sequence ID" value="CCE81008.1"/>
    <property type="molecule type" value="Genomic_DNA"/>
</dbReference>
<evidence type="ECO:0000256" key="2">
    <source>
        <dbReference type="SAM" id="SignalP"/>
    </source>
</evidence>
<organism evidence="3 5">
    <name type="scientific">Pichia sorbitophila (strain ATCC MYA-4447 / BCRC 22081 / CBS 7064 / NBRC 10061 / NRRL Y-12695)</name>
    <name type="common">Hybrid yeast</name>
    <dbReference type="NCBI Taxonomy" id="559304"/>
    <lineage>
        <taxon>Eukaryota</taxon>
        <taxon>Fungi</taxon>
        <taxon>Dikarya</taxon>
        <taxon>Ascomycota</taxon>
        <taxon>Saccharomycotina</taxon>
        <taxon>Pichiomycetes</taxon>
        <taxon>Debaryomycetaceae</taxon>
        <taxon>Millerozyma</taxon>
    </lineage>
</organism>
<reference evidence="3" key="1">
    <citation type="submission" date="2011-10" db="EMBL/GenBank/DDBJ databases">
        <authorList>
            <person name="Genoscope - CEA"/>
        </authorList>
    </citation>
    <scope>NUCLEOTIDE SEQUENCE</scope>
</reference>
<feature type="chain" id="PRO_5007664845" evidence="2">
    <location>
        <begin position="19"/>
        <end position="184"/>
    </location>
</feature>
<gene>
    <name evidence="3" type="primary">Piso0_003346</name>
    <name evidence="3" type="ORF">GNLVRS01_PISO0G10302g</name>
    <name evidence="4" type="ORF">GNLVRS01_PISO0H10303g</name>
</gene>
<evidence type="ECO:0000313" key="4">
    <source>
        <dbReference type="EMBL" id="CCE81008.1"/>
    </source>
</evidence>
<feature type="compositionally biased region" description="Basic and acidic residues" evidence="1">
    <location>
        <begin position="59"/>
        <end position="73"/>
    </location>
</feature>
<evidence type="ECO:0000313" key="5">
    <source>
        <dbReference type="Proteomes" id="UP000005222"/>
    </source>
</evidence>
<evidence type="ECO:0000256" key="1">
    <source>
        <dbReference type="SAM" id="MobiDB-lite"/>
    </source>
</evidence>
<keyword evidence="2" id="KW-0732">Signal</keyword>
<feature type="region of interest" description="Disordered" evidence="1">
    <location>
        <begin position="52"/>
        <end position="74"/>
    </location>
</feature>
<keyword evidence="5" id="KW-1185">Reference proteome</keyword>
<sequence>MPFRLYALFTLCFTPAQAADQMDMAKRSVCAESQHHPAVSCPISGQVSFKPSSVAASRPTKDHPQAGERENGRHIQSRSLQSHCAFPLRLWSFSLVNTHSDQLASSWSSFFDRFLRYKHTQAARPSNGPTKCVVQDRNCARIVGGPSFSVDTFSASECVWDSYASVVSSIRTQGKCETTLRIGS</sequence>
<dbReference type="EMBL" id="FO082053">
    <property type="protein sequence ID" value="CCE80243.1"/>
    <property type="molecule type" value="Genomic_DNA"/>
</dbReference>
<name>G8YIU8_PICSO</name>
<protein>
    <submittedName>
        <fullName evidence="3">Piso0_003346 protein</fullName>
    </submittedName>
</protein>
<dbReference type="AlphaFoldDB" id="G8YIU8"/>
<reference evidence="5" key="2">
    <citation type="journal article" date="2012" name="G3 (Bethesda)">
        <title>Pichia sorbitophila, an interspecies yeast hybrid reveals early steps of genome resolution following polyploidization.</title>
        <authorList>
            <person name="Leh Louis V."/>
            <person name="Despons L."/>
            <person name="Friedrich A."/>
            <person name="Martin T."/>
            <person name="Durrens P."/>
            <person name="Casaregola S."/>
            <person name="Neuveglise C."/>
            <person name="Fairhead C."/>
            <person name="Marck C."/>
            <person name="Cruz J.A."/>
            <person name="Straub M.L."/>
            <person name="Kugler V."/>
            <person name="Sacerdot C."/>
            <person name="Uzunov Z."/>
            <person name="Thierry A."/>
            <person name="Weiss S."/>
            <person name="Bleykasten C."/>
            <person name="De Montigny J."/>
            <person name="Jacques N."/>
            <person name="Jung P."/>
            <person name="Lemaire M."/>
            <person name="Mallet S."/>
            <person name="Morel G."/>
            <person name="Richard G.F."/>
            <person name="Sarkar A."/>
            <person name="Savel G."/>
            <person name="Schacherer J."/>
            <person name="Seret M.L."/>
            <person name="Talla E."/>
            <person name="Samson G."/>
            <person name="Jubin C."/>
            <person name="Poulain J."/>
            <person name="Vacherie B."/>
            <person name="Barbe V."/>
            <person name="Pelletier E."/>
            <person name="Sherman D.J."/>
            <person name="Westhof E."/>
            <person name="Weissenbach J."/>
            <person name="Baret P.V."/>
            <person name="Wincker P."/>
            <person name="Gaillardin C."/>
            <person name="Dujon B."/>
            <person name="Souciet J.L."/>
        </authorList>
    </citation>
    <scope>NUCLEOTIDE SEQUENCE [LARGE SCALE GENOMIC DNA]</scope>
    <source>
        <strain evidence="5">ATCC MYA-4447 / BCRC 22081 / CBS 7064 / NBRC 10061 / NRRL Y-12695</strain>
    </source>
</reference>
<proteinExistence type="predicted"/>
<evidence type="ECO:0000313" key="3">
    <source>
        <dbReference type="EMBL" id="CCE80243.1"/>
    </source>
</evidence>
<accession>G8YIU8</accession>
<feature type="signal peptide" evidence="2">
    <location>
        <begin position="1"/>
        <end position="18"/>
    </location>
</feature>
<dbReference type="InParanoid" id="G8YIU8"/>